<evidence type="ECO:0000256" key="7">
    <source>
        <dbReference type="ARBA" id="ARBA00022741"/>
    </source>
</evidence>
<keyword evidence="5" id="KW-0321">Glycogen metabolism</keyword>
<dbReference type="GO" id="GO:0005977">
    <property type="term" value="P:glycogen metabolic process"/>
    <property type="evidence" value="ECO:0007669"/>
    <property type="project" value="UniProtKB-KW"/>
</dbReference>
<evidence type="ECO:0000256" key="3">
    <source>
        <dbReference type="ARBA" id="ARBA00012432"/>
    </source>
</evidence>
<dbReference type="InterPro" id="IPR002291">
    <property type="entry name" value="Phosph_kin_gamma"/>
</dbReference>
<dbReference type="FunFam" id="1.10.510.10:FF:000571">
    <property type="entry name" value="Maternal embryonic leucine zipper kinase"/>
    <property type="match status" value="1"/>
</dbReference>
<keyword evidence="10" id="KW-0119">Carbohydrate metabolism</keyword>
<keyword evidence="13" id="KW-1185">Reference proteome</keyword>
<dbReference type="InterPro" id="IPR000719">
    <property type="entry name" value="Prot_kinase_dom"/>
</dbReference>
<dbReference type="GO" id="GO:0005964">
    <property type="term" value="C:phosphorylase kinase complex"/>
    <property type="evidence" value="ECO:0007669"/>
    <property type="project" value="InterPro"/>
</dbReference>
<dbReference type="SUPFAM" id="SSF56112">
    <property type="entry name" value="Protein kinase-like (PK-like)"/>
    <property type="match status" value="1"/>
</dbReference>
<keyword evidence="4" id="KW-0723">Serine/threonine-protein kinase</keyword>
<sequence length="405" mass="47119">QLHDFYESSTFLFIIFELAKGGELFDYLTRHVTLSEKKIRHIMRQIFEAVAAIHAKNIVHRDLKPENILLVGEDVVKVTDFGFAYELKEGERLKELVGTPGYLAPEVLKVNMYETADGYSKEVDLWACGVIMYTLFCGYAPFYHKKQLYMLRAISEGKYEFRSPEWDEITDVAKDLIRKLLVVDCKQRFTAKQALSHPFFQQPLSIEEFQLAANKFDARKRFRLSIIRVRLLVRLLRIKYLPSLIPARQVRNNPYAARKIRKQIDNLAFHVYGHWVKKGREQYRDALFANSVRSESSLIESPKNANINKHLLTAIENRYNDVANALNEKKFSVYENEMILPQSKILPPDGKTYCGRADIVKYMEEYFVSRGKFFLKVEEVNGDGDWAYSRGTYKFTDGNTDKEVG</sequence>
<reference evidence="14" key="1">
    <citation type="submission" date="2022-11" db="UniProtKB">
        <authorList>
            <consortium name="WormBaseParasite"/>
        </authorList>
    </citation>
    <scope>IDENTIFICATION</scope>
</reference>
<comment type="cofactor">
    <cofactor evidence="2">
        <name>Mg(2+)</name>
        <dbReference type="ChEBI" id="CHEBI:18420"/>
    </cofactor>
</comment>
<dbReference type="Gene3D" id="1.10.510.10">
    <property type="entry name" value="Transferase(Phosphotransferase) domain 1"/>
    <property type="match status" value="1"/>
</dbReference>
<accession>A0A915L8J8</accession>
<name>A0A915L8J8_ROMCU</name>
<evidence type="ECO:0000256" key="5">
    <source>
        <dbReference type="ARBA" id="ARBA00022600"/>
    </source>
</evidence>
<dbReference type="GO" id="GO:0004689">
    <property type="term" value="F:phosphorylase kinase activity"/>
    <property type="evidence" value="ECO:0007669"/>
    <property type="project" value="UniProtKB-EC"/>
</dbReference>
<evidence type="ECO:0000259" key="12">
    <source>
        <dbReference type="PROSITE" id="PS50011"/>
    </source>
</evidence>
<keyword evidence="6" id="KW-0808">Transferase</keyword>
<evidence type="ECO:0000256" key="9">
    <source>
        <dbReference type="ARBA" id="ARBA00022840"/>
    </source>
</evidence>
<evidence type="ECO:0000256" key="1">
    <source>
        <dbReference type="ARBA" id="ARBA00001674"/>
    </source>
</evidence>
<dbReference type="Pfam" id="PF00069">
    <property type="entry name" value="Pkinase"/>
    <property type="match status" value="1"/>
</dbReference>
<evidence type="ECO:0000256" key="6">
    <source>
        <dbReference type="ARBA" id="ARBA00022679"/>
    </source>
</evidence>
<dbReference type="PRINTS" id="PR01049">
    <property type="entry name" value="PHOSPHBKNASE"/>
</dbReference>
<dbReference type="WBParaSite" id="nRc.2.0.1.t46071-RA">
    <property type="protein sequence ID" value="nRc.2.0.1.t46071-RA"/>
    <property type="gene ID" value="nRc.2.0.1.g46071"/>
</dbReference>
<evidence type="ECO:0000256" key="2">
    <source>
        <dbReference type="ARBA" id="ARBA00001946"/>
    </source>
</evidence>
<dbReference type="EC" id="2.7.11.19" evidence="3"/>
<dbReference type="InterPro" id="IPR011009">
    <property type="entry name" value="Kinase-like_dom_sf"/>
</dbReference>
<dbReference type="Gene3D" id="3.10.450.50">
    <property type="match status" value="1"/>
</dbReference>
<dbReference type="PANTHER" id="PTHR24347">
    <property type="entry name" value="SERINE/THREONINE-PROTEIN KINASE"/>
    <property type="match status" value="1"/>
</dbReference>
<dbReference type="OMA" id="CHYRRAK"/>
<feature type="domain" description="Protein kinase" evidence="12">
    <location>
        <begin position="1"/>
        <end position="200"/>
    </location>
</feature>
<proteinExistence type="predicted"/>
<keyword evidence="9" id="KW-0067">ATP-binding</keyword>
<dbReference type="PROSITE" id="PS00108">
    <property type="entry name" value="PROTEIN_KINASE_ST"/>
    <property type="match status" value="1"/>
</dbReference>
<evidence type="ECO:0000313" key="14">
    <source>
        <dbReference type="WBParaSite" id="nRc.2.0.1.t46071-RA"/>
    </source>
</evidence>
<keyword evidence="7" id="KW-0547">Nucleotide-binding</keyword>
<evidence type="ECO:0000313" key="13">
    <source>
        <dbReference type="Proteomes" id="UP000887565"/>
    </source>
</evidence>
<dbReference type="Proteomes" id="UP000887565">
    <property type="component" value="Unplaced"/>
</dbReference>
<dbReference type="GO" id="GO:0005516">
    <property type="term" value="F:calmodulin binding"/>
    <property type="evidence" value="ECO:0007669"/>
    <property type="project" value="InterPro"/>
</dbReference>
<dbReference type="InterPro" id="IPR008271">
    <property type="entry name" value="Ser/Thr_kinase_AS"/>
</dbReference>
<evidence type="ECO:0000256" key="10">
    <source>
        <dbReference type="ARBA" id="ARBA00023277"/>
    </source>
</evidence>
<comment type="catalytic activity">
    <reaction evidence="1">
        <text>2 ATP + phosphorylase b = 2 ADP + phosphorylase a.</text>
        <dbReference type="EC" id="2.7.11.19"/>
    </reaction>
</comment>
<evidence type="ECO:0000256" key="8">
    <source>
        <dbReference type="ARBA" id="ARBA00022777"/>
    </source>
</evidence>
<protein>
    <recommendedName>
        <fullName evidence="3">phosphorylase kinase</fullName>
        <ecNumber evidence="3">2.7.11.19</ecNumber>
    </recommendedName>
</protein>
<dbReference type="SUPFAM" id="SSF54427">
    <property type="entry name" value="NTF2-like"/>
    <property type="match status" value="1"/>
</dbReference>
<dbReference type="InterPro" id="IPR032710">
    <property type="entry name" value="NTF2-like_dom_sf"/>
</dbReference>
<dbReference type="PROSITE" id="PS50011">
    <property type="entry name" value="PROTEIN_KINASE_DOM"/>
    <property type="match status" value="1"/>
</dbReference>
<dbReference type="GO" id="GO:0005524">
    <property type="term" value="F:ATP binding"/>
    <property type="evidence" value="ECO:0007669"/>
    <property type="project" value="UniProtKB-KW"/>
</dbReference>
<evidence type="ECO:0000256" key="4">
    <source>
        <dbReference type="ARBA" id="ARBA00022527"/>
    </source>
</evidence>
<dbReference type="AlphaFoldDB" id="A0A915L8J8"/>
<dbReference type="SMART" id="SM00220">
    <property type="entry name" value="S_TKc"/>
    <property type="match status" value="1"/>
</dbReference>
<comment type="subunit">
    <text evidence="11">Hexadecamer of 4 heterotetramers, each composed of alpha, beta, gamma, and delta subunits. Alpha (PHKA1 or PHKA2) and beta (PHKB) are regulatory subunits, gamma (PHKG1 or PHKG2) is the catalytic subunit, and delta is calmodulin.</text>
</comment>
<evidence type="ECO:0000256" key="11">
    <source>
        <dbReference type="ARBA" id="ARBA00025890"/>
    </source>
</evidence>
<organism evidence="13 14">
    <name type="scientific">Romanomermis culicivorax</name>
    <name type="common">Nematode worm</name>
    <dbReference type="NCBI Taxonomy" id="13658"/>
    <lineage>
        <taxon>Eukaryota</taxon>
        <taxon>Metazoa</taxon>
        <taxon>Ecdysozoa</taxon>
        <taxon>Nematoda</taxon>
        <taxon>Enoplea</taxon>
        <taxon>Dorylaimia</taxon>
        <taxon>Mermithida</taxon>
        <taxon>Mermithoidea</taxon>
        <taxon>Mermithidae</taxon>
        <taxon>Romanomermis</taxon>
    </lineage>
</organism>
<keyword evidence="8" id="KW-0418">Kinase</keyword>
<dbReference type="Gene3D" id="3.30.200.20">
    <property type="entry name" value="Phosphorylase Kinase, domain 1"/>
    <property type="match status" value="1"/>
</dbReference>